<dbReference type="InterPro" id="IPR051601">
    <property type="entry name" value="Serine_prot/Carboxylest_S33"/>
</dbReference>
<evidence type="ECO:0000256" key="4">
    <source>
        <dbReference type="SAM" id="SignalP"/>
    </source>
</evidence>
<evidence type="ECO:0000313" key="7">
    <source>
        <dbReference type="EMBL" id="SDM37935.1"/>
    </source>
</evidence>
<dbReference type="InterPro" id="IPR029058">
    <property type="entry name" value="AB_hydrolase_fold"/>
</dbReference>
<organism evidence="7 8">
    <name type="scientific">Allokutzneria albata</name>
    <name type="common">Kibdelosporangium albatum</name>
    <dbReference type="NCBI Taxonomy" id="211114"/>
    <lineage>
        <taxon>Bacteria</taxon>
        <taxon>Bacillati</taxon>
        <taxon>Actinomycetota</taxon>
        <taxon>Actinomycetes</taxon>
        <taxon>Pseudonocardiales</taxon>
        <taxon>Pseudonocardiaceae</taxon>
        <taxon>Allokutzneria</taxon>
    </lineage>
</organism>
<dbReference type="Proteomes" id="UP000183376">
    <property type="component" value="Chromosome I"/>
</dbReference>
<feature type="chain" id="PRO_5009245555" evidence="4">
    <location>
        <begin position="27"/>
        <end position="498"/>
    </location>
</feature>
<dbReference type="PANTHER" id="PTHR43248:SF29">
    <property type="entry name" value="TRIPEPTIDYL AMINOPEPTIDASE"/>
    <property type="match status" value="1"/>
</dbReference>
<reference evidence="7 8" key="1">
    <citation type="submission" date="2016-10" db="EMBL/GenBank/DDBJ databases">
        <authorList>
            <person name="de Groot N.N."/>
        </authorList>
    </citation>
    <scope>NUCLEOTIDE SEQUENCE [LARGE SCALE GENOMIC DNA]</scope>
    <source>
        <strain evidence="7 8">DSM 44149</strain>
    </source>
</reference>
<feature type="domain" description="Peptidase S33 tripeptidyl aminopeptidase-like C-terminal" evidence="6">
    <location>
        <begin position="383"/>
        <end position="482"/>
    </location>
</feature>
<keyword evidence="3" id="KW-0378">Hydrolase</keyword>
<name>A0A1G9SSV3_ALLAB</name>
<evidence type="ECO:0000256" key="3">
    <source>
        <dbReference type="ARBA" id="ARBA00022801"/>
    </source>
</evidence>
<keyword evidence="8" id="KW-1185">Reference proteome</keyword>
<feature type="signal peptide" evidence="4">
    <location>
        <begin position="1"/>
        <end position="26"/>
    </location>
</feature>
<dbReference type="SUPFAM" id="SSF53474">
    <property type="entry name" value="alpha/beta-Hydrolases"/>
    <property type="match status" value="1"/>
</dbReference>
<proteinExistence type="inferred from homology"/>
<comment type="similarity">
    <text evidence="1">Belongs to the peptidase S33 family.</text>
</comment>
<dbReference type="InterPro" id="IPR013595">
    <property type="entry name" value="Pept_S33_TAP-like_C"/>
</dbReference>
<evidence type="ECO:0000256" key="1">
    <source>
        <dbReference type="ARBA" id="ARBA00010088"/>
    </source>
</evidence>
<dbReference type="Pfam" id="PF00561">
    <property type="entry name" value="Abhydrolase_1"/>
    <property type="match status" value="1"/>
</dbReference>
<feature type="domain" description="AB hydrolase-1" evidence="5">
    <location>
        <begin position="83"/>
        <end position="289"/>
    </location>
</feature>
<dbReference type="PANTHER" id="PTHR43248">
    <property type="entry name" value="2-SUCCINYL-6-HYDROXY-2,4-CYCLOHEXADIENE-1-CARBOXYLATE SYNTHASE"/>
    <property type="match status" value="1"/>
</dbReference>
<dbReference type="InterPro" id="IPR000073">
    <property type="entry name" value="AB_hydrolase_1"/>
</dbReference>
<dbReference type="Pfam" id="PF08386">
    <property type="entry name" value="Abhydrolase_4"/>
    <property type="match status" value="1"/>
</dbReference>
<dbReference type="RefSeq" id="WP_030433171.1">
    <property type="nucleotide sequence ID" value="NZ_JOEF01000037.1"/>
</dbReference>
<evidence type="ECO:0000256" key="2">
    <source>
        <dbReference type="ARBA" id="ARBA00022729"/>
    </source>
</evidence>
<protein>
    <submittedName>
        <fullName evidence="7">TAP-like protein</fullName>
    </submittedName>
</protein>
<keyword evidence="2 4" id="KW-0732">Signal</keyword>
<dbReference type="GO" id="GO:0016787">
    <property type="term" value="F:hydrolase activity"/>
    <property type="evidence" value="ECO:0007669"/>
    <property type="project" value="UniProtKB-KW"/>
</dbReference>
<evidence type="ECO:0000313" key="8">
    <source>
        <dbReference type="Proteomes" id="UP000183376"/>
    </source>
</evidence>
<evidence type="ECO:0000259" key="5">
    <source>
        <dbReference type="Pfam" id="PF00561"/>
    </source>
</evidence>
<sequence length="498" mass="53555">MAYQRKLSVVVGALSLVTLIPVPAYAEPITWGSCADFPGAPTGAAIECTRVPVPRDYAEPRGPKITIAVSRIRATDPARRRGAILTNPGGPGADGTFAWVGVWQGYPELAKQFDLIGFAPRGTTNGTPVDCGGTVGARTAQRPYAPEEDLARNCATGSGDLLRHVSTANTARDMDQVRKALGERRIHYWGASYGTYLGGVYATLFPRSLDKLVLDSSIHPDWAWRRSRFGQAEAKELRTQDMFGWIAERNATAGLGATAKEVTATWDRLRLKLKDAPIAHPQRPGVFATDRTLFNATGFYVNYRATWQLVEAVLVELNRSGTADALFKATEQFGQELPGGGGEHRPVNMISAFLAVTCGEDAWPRDVAVYERDAATLAKRFPTYGREFMLGDLACAFWPNQPSPQVRIAERGLATPPLVIQSRRDPATPYVGGVAMAERLHGRLLSVAGGEHGPSASGNPCSVAAVNAYFQTGALPAPGTECAETPPKTGQPKAPVVR</sequence>
<dbReference type="Gene3D" id="3.40.50.1820">
    <property type="entry name" value="alpha/beta hydrolase"/>
    <property type="match status" value="1"/>
</dbReference>
<dbReference type="EMBL" id="LT629701">
    <property type="protein sequence ID" value="SDM37935.1"/>
    <property type="molecule type" value="Genomic_DNA"/>
</dbReference>
<evidence type="ECO:0000259" key="6">
    <source>
        <dbReference type="Pfam" id="PF08386"/>
    </source>
</evidence>
<dbReference type="AlphaFoldDB" id="A0A1G9SSV3"/>
<dbReference type="STRING" id="211114.SAMN04489726_1333"/>
<dbReference type="eggNOG" id="COG0596">
    <property type="taxonomic scope" value="Bacteria"/>
</dbReference>
<accession>A0A1G9SSV3</accession>
<gene>
    <name evidence="7" type="ORF">SAMN04489726_1333</name>
</gene>